<keyword evidence="2" id="KW-1133">Transmembrane helix</keyword>
<accession>A0A0L0FSH0</accession>
<gene>
    <name evidence="3" type="ORF">SARC_07859</name>
</gene>
<dbReference type="AlphaFoldDB" id="A0A0L0FSH0"/>
<feature type="transmembrane region" description="Helical" evidence="2">
    <location>
        <begin position="43"/>
        <end position="68"/>
    </location>
</feature>
<feature type="region of interest" description="Disordered" evidence="1">
    <location>
        <begin position="1"/>
        <end position="23"/>
    </location>
</feature>
<reference evidence="3 4" key="1">
    <citation type="submission" date="2011-02" db="EMBL/GenBank/DDBJ databases">
        <title>The Genome Sequence of Sphaeroforma arctica JP610.</title>
        <authorList>
            <consortium name="The Broad Institute Genome Sequencing Platform"/>
            <person name="Russ C."/>
            <person name="Cuomo C."/>
            <person name="Young S.K."/>
            <person name="Zeng Q."/>
            <person name="Gargeya S."/>
            <person name="Alvarado L."/>
            <person name="Berlin A."/>
            <person name="Chapman S.B."/>
            <person name="Chen Z."/>
            <person name="Freedman E."/>
            <person name="Gellesch M."/>
            <person name="Goldberg J."/>
            <person name="Griggs A."/>
            <person name="Gujja S."/>
            <person name="Heilman E."/>
            <person name="Heiman D."/>
            <person name="Howarth C."/>
            <person name="Mehta T."/>
            <person name="Neiman D."/>
            <person name="Pearson M."/>
            <person name="Roberts A."/>
            <person name="Saif S."/>
            <person name="Shea T."/>
            <person name="Shenoy N."/>
            <person name="Sisk P."/>
            <person name="Stolte C."/>
            <person name="Sykes S."/>
            <person name="White J."/>
            <person name="Yandava C."/>
            <person name="Burger G."/>
            <person name="Gray M.W."/>
            <person name="Holland P.W.H."/>
            <person name="King N."/>
            <person name="Lang F.B.F."/>
            <person name="Roger A.J."/>
            <person name="Ruiz-Trillo I."/>
            <person name="Haas B."/>
            <person name="Nusbaum C."/>
            <person name="Birren B."/>
        </authorList>
    </citation>
    <scope>NUCLEOTIDE SEQUENCE [LARGE SCALE GENOMIC DNA]</scope>
    <source>
        <strain evidence="3 4">JP610</strain>
    </source>
</reference>
<keyword evidence="2" id="KW-0812">Transmembrane</keyword>
<organism evidence="3 4">
    <name type="scientific">Sphaeroforma arctica JP610</name>
    <dbReference type="NCBI Taxonomy" id="667725"/>
    <lineage>
        <taxon>Eukaryota</taxon>
        <taxon>Ichthyosporea</taxon>
        <taxon>Ichthyophonida</taxon>
        <taxon>Sphaeroforma</taxon>
    </lineage>
</organism>
<keyword evidence="4" id="KW-1185">Reference proteome</keyword>
<evidence type="ECO:0000256" key="1">
    <source>
        <dbReference type="SAM" id="MobiDB-lite"/>
    </source>
</evidence>
<dbReference type="Proteomes" id="UP000054560">
    <property type="component" value="Unassembled WGS sequence"/>
</dbReference>
<keyword evidence="2" id="KW-0472">Membrane</keyword>
<proteinExistence type="predicted"/>
<evidence type="ECO:0000313" key="4">
    <source>
        <dbReference type="Proteomes" id="UP000054560"/>
    </source>
</evidence>
<protein>
    <submittedName>
        <fullName evidence="3">Uncharacterized protein</fullName>
    </submittedName>
</protein>
<sequence>MEKAMTESSTDLYDYEDDVDSGDKSPFKTANGRYCYGGMSKCGFCGLMVFIGFAVFIAIMVPVIFISIGSNMAQSTTDNTVIEITKASIVWWGQNYKDTCGSKGECTMRLKEGEGNDTDTCQTIGTPTCNSVPTTIPNLLIMNQTLRFSNVAIPGVIQSGRFDMLYTVENMGNPEVLPGTEGMVLIGDLYVPEIDLHGLEDGVVTIEDIEVILRVRDPSFFSTMAALKTAPGMGGIWNMQSGTTIVEANLLGTLMYYKATMASMIYNADLWQCDGPMALMPSFSKECPCNSDCIVWEH</sequence>
<dbReference type="RefSeq" id="XP_014153649.1">
    <property type="nucleotide sequence ID" value="XM_014298174.1"/>
</dbReference>
<name>A0A0L0FSH0_9EUKA</name>
<evidence type="ECO:0000256" key="2">
    <source>
        <dbReference type="SAM" id="Phobius"/>
    </source>
</evidence>
<dbReference type="EMBL" id="KQ242251">
    <property type="protein sequence ID" value="KNC79747.1"/>
    <property type="molecule type" value="Genomic_DNA"/>
</dbReference>
<evidence type="ECO:0000313" key="3">
    <source>
        <dbReference type="EMBL" id="KNC79747.1"/>
    </source>
</evidence>
<dbReference type="GeneID" id="25908363"/>
<feature type="compositionally biased region" description="Polar residues" evidence="1">
    <location>
        <begin position="1"/>
        <end position="11"/>
    </location>
</feature>